<dbReference type="EMBL" id="JBBGZA010000001">
    <property type="protein sequence ID" value="MEJ5094139.1"/>
    <property type="molecule type" value="Genomic_DNA"/>
</dbReference>
<evidence type="ECO:0000313" key="3">
    <source>
        <dbReference type="Proteomes" id="UP001380365"/>
    </source>
</evidence>
<evidence type="ECO:0000313" key="2">
    <source>
        <dbReference type="EMBL" id="MEJ5094139.1"/>
    </source>
</evidence>
<gene>
    <name evidence="2" type="ORF">WH159_06255</name>
</gene>
<keyword evidence="3" id="KW-1185">Reference proteome</keyword>
<dbReference type="Pfam" id="PF21834">
    <property type="entry name" value="DUF6894"/>
    <property type="match status" value="1"/>
</dbReference>
<name>A0ABU8Q339_9SPHN</name>
<protein>
    <recommendedName>
        <fullName evidence="1">DUF6894 domain-containing protein</fullName>
    </recommendedName>
</protein>
<feature type="domain" description="DUF6894" evidence="1">
    <location>
        <begin position="4"/>
        <end position="51"/>
    </location>
</feature>
<dbReference type="Proteomes" id="UP001380365">
    <property type="component" value="Unassembled WGS sequence"/>
</dbReference>
<evidence type="ECO:0000259" key="1">
    <source>
        <dbReference type="Pfam" id="PF21834"/>
    </source>
</evidence>
<sequence>MKREDLTKLRLELAKFVGEVLKDHAEQIWSDELWQIEATDESGLILFVMHVSASDAPATRRLVPATPAGV</sequence>
<comment type="caution">
    <text evidence="2">The sequence shown here is derived from an EMBL/GenBank/DDBJ whole genome shotgun (WGS) entry which is preliminary data.</text>
</comment>
<organism evidence="2 3">
    <name type="scientific">Sphingomonas molluscorum</name>
    <dbReference type="NCBI Taxonomy" id="418184"/>
    <lineage>
        <taxon>Bacteria</taxon>
        <taxon>Pseudomonadati</taxon>
        <taxon>Pseudomonadota</taxon>
        <taxon>Alphaproteobacteria</taxon>
        <taxon>Sphingomonadales</taxon>
        <taxon>Sphingomonadaceae</taxon>
        <taxon>Sphingomonas</taxon>
    </lineage>
</organism>
<dbReference type="InterPro" id="IPR054189">
    <property type="entry name" value="DUF6894"/>
</dbReference>
<reference evidence="2 3" key="1">
    <citation type="submission" date="2023-12" db="EMBL/GenBank/DDBJ databases">
        <title>Gut-associated functions are favored during microbiome assembly across C. elegans life.</title>
        <authorList>
            <person name="Zimmermann J."/>
        </authorList>
    </citation>
    <scope>NUCLEOTIDE SEQUENCE [LARGE SCALE GENOMIC DNA]</scope>
    <source>
        <strain evidence="2 3">JUb134</strain>
    </source>
</reference>
<proteinExistence type="predicted"/>
<accession>A0ABU8Q339</accession>